<proteinExistence type="inferred from homology"/>
<dbReference type="InterPro" id="IPR055348">
    <property type="entry name" value="DctQ"/>
</dbReference>
<keyword evidence="3" id="KW-1003">Cell membrane</keyword>
<dbReference type="PANTHER" id="PTHR35011:SF2">
    <property type="entry name" value="2,3-DIKETO-L-GULONATE TRAP TRANSPORTER SMALL PERMEASE PROTEIN YIAM"/>
    <property type="match status" value="1"/>
</dbReference>
<feature type="transmembrane region" description="Helical" evidence="9">
    <location>
        <begin position="86"/>
        <end position="107"/>
    </location>
</feature>
<keyword evidence="6 9" id="KW-1133">Transmembrane helix</keyword>
<dbReference type="GO" id="GO:0005886">
    <property type="term" value="C:plasma membrane"/>
    <property type="evidence" value="ECO:0007669"/>
    <property type="project" value="UniProtKB-SubCell"/>
</dbReference>
<evidence type="ECO:0000256" key="2">
    <source>
        <dbReference type="ARBA" id="ARBA00022448"/>
    </source>
</evidence>
<dbReference type="KEGG" id="bon:A361_16505"/>
<evidence type="ECO:0000313" key="11">
    <source>
        <dbReference type="EMBL" id="AND40685.1"/>
    </source>
</evidence>
<comment type="subcellular location">
    <subcellularLocation>
        <location evidence="1">Cell inner membrane</location>
        <topology evidence="1">Multi-pass membrane protein</topology>
    </subcellularLocation>
</comment>
<dbReference type="RefSeq" id="WP_009333820.1">
    <property type="nucleotide sequence ID" value="NZ_CP015506.1"/>
</dbReference>
<evidence type="ECO:0000256" key="5">
    <source>
        <dbReference type="ARBA" id="ARBA00022692"/>
    </source>
</evidence>
<name>A0A169FS76_9BACI</name>
<feature type="domain" description="Tripartite ATP-independent periplasmic transporters DctQ component" evidence="10">
    <location>
        <begin position="25"/>
        <end position="154"/>
    </location>
</feature>
<dbReference type="eggNOG" id="COG3090">
    <property type="taxonomic scope" value="Bacteria"/>
</dbReference>
<protein>
    <submittedName>
        <fullName evidence="11">C4-dicarboxylate ABC transporter permease</fullName>
    </submittedName>
</protein>
<evidence type="ECO:0000256" key="9">
    <source>
        <dbReference type="SAM" id="Phobius"/>
    </source>
</evidence>
<organism evidence="11 12">
    <name type="scientific">Cytobacillus oceanisediminis 2691</name>
    <dbReference type="NCBI Taxonomy" id="1196031"/>
    <lineage>
        <taxon>Bacteria</taxon>
        <taxon>Bacillati</taxon>
        <taxon>Bacillota</taxon>
        <taxon>Bacilli</taxon>
        <taxon>Bacillales</taxon>
        <taxon>Bacillaceae</taxon>
        <taxon>Cytobacillus</taxon>
    </lineage>
</organism>
<dbReference type="GO" id="GO:0022857">
    <property type="term" value="F:transmembrane transporter activity"/>
    <property type="evidence" value="ECO:0007669"/>
    <property type="project" value="TreeGrafter"/>
</dbReference>
<dbReference type="Proteomes" id="UP000077856">
    <property type="component" value="Chromosome"/>
</dbReference>
<feature type="transmembrane region" description="Helical" evidence="9">
    <location>
        <begin position="47"/>
        <end position="65"/>
    </location>
</feature>
<dbReference type="Pfam" id="PF04290">
    <property type="entry name" value="DctQ"/>
    <property type="match status" value="1"/>
</dbReference>
<sequence>MQKINHILNYLEEYVGVVSLILTSLLVFVQVVLRYVFNYSLSWSEEVARYLIVWFVFIGSSIAVREKAHATMDALVTYLPEKGKKIFSTIANLISIVFCVFLIWSGSGIVSSVIEFGSVTPSTGMPMYIPYLALPVGASLMLIRFLQLLVQDVKSLRAVNQTIIPPKEEAPKL</sequence>
<dbReference type="InterPro" id="IPR007387">
    <property type="entry name" value="TRAP_DctQ"/>
</dbReference>
<dbReference type="GO" id="GO:0015740">
    <property type="term" value="P:C4-dicarboxylate transport"/>
    <property type="evidence" value="ECO:0007669"/>
    <property type="project" value="TreeGrafter"/>
</dbReference>
<dbReference type="EMBL" id="CP015506">
    <property type="protein sequence ID" value="AND40685.1"/>
    <property type="molecule type" value="Genomic_DNA"/>
</dbReference>
<comment type="similarity">
    <text evidence="8">Belongs to the TRAP transporter small permease family.</text>
</comment>
<evidence type="ECO:0000256" key="3">
    <source>
        <dbReference type="ARBA" id="ARBA00022475"/>
    </source>
</evidence>
<evidence type="ECO:0000256" key="1">
    <source>
        <dbReference type="ARBA" id="ARBA00004429"/>
    </source>
</evidence>
<dbReference type="PANTHER" id="PTHR35011">
    <property type="entry name" value="2,3-DIKETO-L-GULONATE TRAP TRANSPORTER SMALL PERMEASE PROTEIN YIAM"/>
    <property type="match status" value="1"/>
</dbReference>
<keyword evidence="4" id="KW-0997">Cell inner membrane</keyword>
<evidence type="ECO:0000313" key="12">
    <source>
        <dbReference type="Proteomes" id="UP000077856"/>
    </source>
</evidence>
<evidence type="ECO:0000256" key="4">
    <source>
        <dbReference type="ARBA" id="ARBA00022519"/>
    </source>
</evidence>
<feature type="transmembrane region" description="Helical" evidence="9">
    <location>
        <begin position="127"/>
        <end position="146"/>
    </location>
</feature>
<keyword evidence="5 9" id="KW-0812">Transmembrane</keyword>
<reference evidence="11 12" key="1">
    <citation type="submission" date="2016-04" db="EMBL/GenBank/DDBJ databases">
        <title>Complete genome sequence of Bacillus oceanisediminis strain 2691.</title>
        <authorList>
            <person name="Jeong H."/>
            <person name="Kim H.J."/>
            <person name="Lee D.-W."/>
        </authorList>
    </citation>
    <scope>NUCLEOTIDE SEQUENCE [LARGE SCALE GENOMIC DNA]</scope>
    <source>
        <strain evidence="11 12">2691</strain>
    </source>
</reference>
<evidence type="ECO:0000256" key="8">
    <source>
        <dbReference type="ARBA" id="ARBA00038436"/>
    </source>
</evidence>
<dbReference type="STRING" id="1196031.A361_16505"/>
<gene>
    <name evidence="11" type="ORF">A361_16505</name>
</gene>
<keyword evidence="2" id="KW-0813">Transport</keyword>
<evidence type="ECO:0000256" key="7">
    <source>
        <dbReference type="ARBA" id="ARBA00023136"/>
    </source>
</evidence>
<keyword evidence="7 9" id="KW-0472">Membrane</keyword>
<evidence type="ECO:0000256" key="6">
    <source>
        <dbReference type="ARBA" id="ARBA00022989"/>
    </source>
</evidence>
<dbReference type="AlphaFoldDB" id="A0A169FS76"/>
<evidence type="ECO:0000259" key="10">
    <source>
        <dbReference type="Pfam" id="PF04290"/>
    </source>
</evidence>
<accession>A0A169FS76</accession>
<feature type="transmembrane region" description="Helical" evidence="9">
    <location>
        <begin position="14"/>
        <end position="35"/>
    </location>
</feature>